<evidence type="ECO:0000256" key="1">
    <source>
        <dbReference type="ARBA" id="ARBA00022737"/>
    </source>
</evidence>
<dbReference type="AlphaFoldDB" id="A0A1L9R5M3"/>
<feature type="repeat" description="ANK" evidence="3">
    <location>
        <begin position="543"/>
        <end position="575"/>
    </location>
</feature>
<keyword evidence="2 3" id="KW-0040">ANK repeat</keyword>
<dbReference type="SUPFAM" id="SSF48403">
    <property type="entry name" value="Ankyrin repeat"/>
    <property type="match status" value="1"/>
</dbReference>
<dbReference type="RefSeq" id="XP_040683898.1">
    <property type="nucleotide sequence ID" value="XM_040832192.1"/>
</dbReference>
<dbReference type="Proteomes" id="UP000184383">
    <property type="component" value="Unassembled WGS sequence"/>
</dbReference>
<dbReference type="VEuPathDB" id="FungiDB:ASPWEDRAFT_187652"/>
<reference evidence="6" key="1">
    <citation type="journal article" date="2017" name="Genome Biol.">
        <title>Comparative genomics reveals high biological diversity and specific adaptations in the industrially and medically important fungal genus Aspergillus.</title>
        <authorList>
            <person name="de Vries R.P."/>
            <person name="Riley R."/>
            <person name="Wiebenga A."/>
            <person name="Aguilar-Osorio G."/>
            <person name="Amillis S."/>
            <person name="Uchima C.A."/>
            <person name="Anderluh G."/>
            <person name="Asadollahi M."/>
            <person name="Askin M."/>
            <person name="Barry K."/>
            <person name="Battaglia E."/>
            <person name="Bayram O."/>
            <person name="Benocci T."/>
            <person name="Braus-Stromeyer S.A."/>
            <person name="Caldana C."/>
            <person name="Canovas D."/>
            <person name="Cerqueira G.C."/>
            <person name="Chen F."/>
            <person name="Chen W."/>
            <person name="Choi C."/>
            <person name="Clum A."/>
            <person name="Dos Santos R.A."/>
            <person name="Damasio A.R."/>
            <person name="Diallinas G."/>
            <person name="Emri T."/>
            <person name="Fekete E."/>
            <person name="Flipphi M."/>
            <person name="Freyberg S."/>
            <person name="Gallo A."/>
            <person name="Gournas C."/>
            <person name="Habgood R."/>
            <person name="Hainaut M."/>
            <person name="Harispe M.L."/>
            <person name="Henrissat B."/>
            <person name="Hilden K.S."/>
            <person name="Hope R."/>
            <person name="Hossain A."/>
            <person name="Karabika E."/>
            <person name="Karaffa L."/>
            <person name="Karanyi Z."/>
            <person name="Krasevec N."/>
            <person name="Kuo A."/>
            <person name="Kusch H."/>
            <person name="LaButti K."/>
            <person name="Lagendijk E.L."/>
            <person name="Lapidus A."/>
            <person name="Levasseur A."/>
            <person name="Lindquist E."/>
            <person name="Lipzen A."/>
            <person name="Logrieco A.F."/>
            <person name="MacCabe A."/>
            <person name="Maekelae M.R."/>
            <person name="Malavazi I."/>
            <person name="Melin P."/>
            <person name="Meyer V."/>
            <person name="Mielnichuk N."/>
            <person name="Miskei M."/>
            <person name="Molnar A.P."/>
            <person name="Mule G."/>
            <person name="Ngan C.Y."/>
            <person name="Orejas M."/>
            <person name="Orosz E."/>
            <person name="Ouedraogo J.P."/>
            <person name="Overkamp K.M."/>
            <person name="Park H.-S."/>
            <person name="Perrone G."/>
            <person name="Piumi F."/>
            <person name="Punt P.J."/>
            <person name="Ram A.F."/>
            <person name="Ramon A."/>
            <person name="Rauscher S."/>
            <person name="Record E."/>
            <person name="Riano-Pachon D.M."/>
            <person name="Robert V."/>
            <person name="Roehrig J."/>
            <person name="Ruller R."/>
            <person name="Salamov A."/>
            <person name="Salih N.S."/>
            <person name="Samson R.A."/>
            <person name="Sandor E."/>
            <person name="Sanguinetti M."/>
            <person name="Schuetze T."/>
            <person name="Sepcic K."/>
            <person name="Shelest E."/>
            <person name="Sherlock G."/>
            <person name="Sophianopoulou V."/>
            <person name="Squina F.M."/>
            <person name="Sun H."/>
            <person name="Susca A."/>
            <person name="Todd R.B."/>
            <person name="Tsang A."/>
            <person name="Unkles S.E."/>
            <person name="van de Wiele N."/>
            <person name="van Rossen-Uffink D."/>
            <person name="Oliveira J.V."/>
            <person name="Vesth T.C."/>
            <person name="Visser J."/>
            <person name="Yu J.-H."/>
            <person name="Zhou M."/>
            <person name="Andersen M.R."/>
            <person name="Archer D.B."/>
            <person name="Baker S.E."/>
            <person name="Benoit I."/>
            <person name="Brakhage A.A."/>
            <person name="Braus G.H."/>
            <person name="Fischer R."/>
            <person name="Frisvad J.C."/>
            <person name="Goldman G.H."/>
            <person name="Houbraken J."/>
            <person name="Oakley B."/>
            <person name="Pocsi I."/>
            <person name="Scazzocchio C."/>
            <person name="Seiboth B."/>
            <person name="vanKuyk P.A."/>
            <person name="Wortman J."/>
            <person name="Dyer P.S."/>
            <person name="Grigoriev I.V."/>
        </authorList>
    </citation>
    <scope>NUCLEOTIDE SEQUENCE [LARGE SCALE GENOMIC DNA]</scope>
    <source>
        <strain evidence="6">DTO 134E9</strain>
    </source>
</reference>
<evidence type="ECO:0000313" key="5">
    <source>
        <dbReference type="EMBL" id="OJJ30221.1"/>
    </source>
</evidence>
<evidence type="ECO:0000256" key="3">
    <source>
        <dbReference type="PROSITE-ProRule" id="PRU00023"/>
    </source>
</evidence>
<dbReference type="PANTHER" id="PTHR24198">
    <property type="entry name" value="ANKYRIN REPEAT AND PROTEIN KINASE DOMAIN-CONTAINING PROTEIN"/>
    <property type="match status" value="1"/>
</dbReference>
<protein>
    <recommendedName>
        <fullName evidence="4">GPI inositol-deacylase winged helix domain-containing protein</fullName>
    </recommendedName>
</protein>
<keyword evidence="6" id="KW-1185">Reference proteome</keyword>
<dbReference type="Pfam" id="PF12796">
    <property type="entry name" value="Ank_2"/>
    <property type="match status" value="4"/>
</dbReference>
<feature type="repeat" description="ANK" evidence="3">
    <location>
        <begin position="754"/>
        <end position="777"/>
    </location>
</feature>
<dbReference type="InterPro" id="IPR036770">
    <property type="entry name" value="Ankyrin_rpt-contain_sf"/>
</dbReference>
<proteinExistence type="predicted"/>
<name>A0A1L9R5M3_ASPWE</name>
<feature type="repeat" description="ANK" evidence="3">
    <location>
        <begin position="510"/>
        <end position="542"/>
    </location>
</feature>
<dbReference type="SMART" id="SM00248">
    <property type="entry name" value="ANK"/>
    <property type="match status" value="8"/>
</dbReference>
<evidence type="ECO:0000313" key="6">
    <source>
        <dbReference type="Proteomes" id="UP000184383"/>
    </source>
</evidence>
<sequence length="777" mass="87500">MTTSSISNDIQKSINLAYRVQLGFNTGPQRFQEHLLGVLIIALRGIRRHFLELGLAQSQIRELQGLLIECHATLNDQQDALTDQALCIAILDRLDELSDFYDSLDSEPSPENGGDDNFQIRYSALDSKDFQELQAILDWLISSSLISKHEDCIAQRHEGTGPTSRVMGNISEEIVGDDFEDFDIHANDQDVRSYLTKQLSQTPNLARRPDLCDHIITEIIEKSAKMFLLAKSLLNEFVDSTCRRGIQDTIATLSERTNKINWLYDDAMKRVKSQGYNFQNLAVRVLAWLTFARRPLKVEELQYALAAETQVLTIDIDRFPNALSITSVCAGLVMVDEKSQCFCFTHYTIKEYLENSVNDWYPEAKNYVARTCIKYLSLPTFRDGHLFISSKYKDDKYDFYSYTATNWGHHVLDGTLSYQSEVIPFMKSKNAKESIRVMKPQVTNVSLVHLIAHFGLDDIVPLLTQQDRTGLNSKDSEGNTPLAWATSQGHENMVKVLLSMGVDVDSKDHSGATPLSKAACNGHSETVKLLLEYGAALEAEDYEGMTVLSRVAKSGDVNMMRLLLANGARLDTTCREGWTPIFYAAASGHEEKVQMLTEEYEVDVLSEDYVGRTPIFIATMEGHKAMVGMFIDRYNVSPDWDDEEGRSLVSYAAEGGHTAIFKLLLEKHFLRADGKDSAGRDALSWAARYGRLDLVRLFIDNYKVDPNSRDVDGRTALMWAAYDDYDESSAKGRHEVVQALVEEYNVDKEPKDGFGDTALSFAMQNGDEEMVKLLTKS</sequence>
<dbReference type="PROSITE" id="PS50297">
    <property type="entry name" value="ANK_REP_REGION"/>
    <property type="match status" value="4"/>
</dbReference>
<organism evidence="5 6">
    <name type="scientific">Aspergillus wentii DTO 134E9</name>
    <dbReference type="NCBI Taxonomy" id="1073089"/>
    <lineage>
        <taxon>Eukaryota</taxon>
        <taxon>Fungi</taxon>
        <taxon>Dikarya</taxon>
        <taxon>Ascomycota</taxon>
        <taxon>Pezizomycotina</taxon>
        <taxon>Eurotiomycetes</taxon>
        <taxon>Eurotiomycetidae</taxon>
        <taxon>Eurotiales</taxon>
        <taxon>Aspergillaceae</taxon>
        <taxon>Aspergillus</taxon>
        <taxon>Aspergillus subgen. Cremei</taxon>
    </lineage>
</organism>
<evidence type="ECO:0000256" key="2">
    <source>
        <dbReference type="ARBA" id="ARBA00023043"/>
    </source>
</evidence>
<dbReference type="EMBL" id="KV878217">
    <property type="protein sequence ID" value="OJJ30221.1"/>
    <property type="molecule type" value="Genomic_DNA"/>
</dbReference>
<keyword evidence="1" id="KW-0677">Repeat</keyword>
<dbReference type="PANTHER" id="PTHR24198:SF165">
    <property type="entry name" value="ANKYRIN REPEAT-CONTAINING PROTEIN-RELATED"/>
    <property type="match status" value="1"/>
</dbReference>
<feature type="repeat" description="ANK" evidence="3">
    <location>
        <begin position="477"/>
        <end position="509"/>
    </location>
</feature>
<feature type="domain" description="GPI inositol-deacylase winged helix" evidence="4">
    <location>
        <begin position="273"/>
        <end position="355"/>
    </location>
</feature>
<dbReference type="Gene3D" id="1.25.40.20">
    <property type="entry name" value="Ankyrin repeat-containing domain"/>
    <property type="match status" value="3"/>
</dbReference>
<dbReference type="STRING" id="1073089.A0A1L9R5M3"/>
<dbReference type="OrthoDB" id="20872at2759"/>
<accession>A0A1L9R5M3</accession>
<dbReference type="InterPro" id="IPR002110">
    <property type="entry name" value="Ankyrin_rpt"/>
</dbReference>
<evidence type="ECO:0000259" key="4">
    <source>
        <dbReference type="Pfam" id="PF22939"/>
    </source>
</evidence>
<dbReference type="PROSITE" id="PS50088">
    <property type="entry name" value="ANK_REPEAT"/>
    <property type="match status" value="4"/>
</dbReference>
<gene>
    <name evidence="5" type="ORF">ASPWEDRAFT_187652</name>
</gene>
<dbReference type="GeneID" id="63748040"/>
<dbReference type="InterPro" id="IPR054471">
    <property type="entry name" value="GPIID_WHD"/>
</dbReference>
<dbReference type="Pfam" id="PF22939">
    <property type="entry name" value="WHD_GPIID"/>
    <property type="match status" value="1"/>
</dbReference>